<dbReference type="AlphaFoldDB" id="A0A699Q5C2"/>
<feature type="non-terminal residue" evidence="2">
    <location>
        <position position="1"/>
    </location>
</feature>
<proteinExistence type="predicted"/>
<feature type="region of interest" description="Disordered" evidence="1">
    <location>
        <begin position="65"/>
        <end position="96"/>
    </location>
</feature>
<sequence>GLLVLQILRTMMEMLPLMERSMILMQSSLRNGDLSAEFKDFSNNSSNKVNVVGSIVPTIRQNSLSNTNPYSAASPSNTTAIPTHRQSSFKDASQPTDYLDMPELEDITYSDDDNDVGAEADINNLETSITVSPIPTTRIHKDHLVSEIISDLSSTTQTRSMTRVVKD</sequence>
<evidence type="ECO:0000256" key="1">
    <source>
        <dbReference type="SAM" id="MobiDB-lite"/>
    </source>
</evidence>
<organism evidence="2">
    <name type="scientific">Tanacetum cinerariifolium</name>
    <name type="common">Dalmatian daisy</name>
    <name type="synonym">Chrysanthemum cinerariifolium</name>
    <dbReference type="NCBI Taxonomy" id="118510"/>
    <lineage>
        <taxon>Eukaryota</taxon>
        <taxon>Viridiplantae</taxon>
        <taxon>Streptophyta</taxon>
        <taxon>Embryophyta</taxon>
        <taxon>Tracheophyta</taxon>
        <taxon>Spermatophyta</taxon>
        <taxon>Magnoliopsida</taxon>
        <taxon>eudicotyledons</taxon>
        <taxon>Gunneridae</taxon>
        <taxon>Pentapetalae</taxon>
        <taxon>asterids</taxon>
        <taxon>campanulids</taxon>
        <taxon>Asterales</taxon>
        <taxon>Asteraceae</taxon>
        <taxon>Asteroideae</taxon>
        <taxon>Anthemideae</taxon>
        <taxon>Anthemidinae</taxon>
        <taxon>Tanacetum</taxon>
    </lineage>
</organism>
<evidence type="ECO:0000313" key="2">
    <source>
        <dbReference type="EMBL" id="GFC58575.1"/>
    </source>
</evidence>
<comment type="caution">
    <text evidence="2">The sequence shown here is derived from an EMBL/GenBank/DDBJ whole genome shotgun (WGS) entry which is preliminary data.</text>
</comment>
<dbReference type="EMBL" id="BKCJ010978097">
    <property type="protein sequence ID" value="GFC58575.1"/>
    <property type="molecule type" value="Genomic_DNA"/>
</dbReference>
<gene>
    <name evidence="2" type="ORF">Tci_830545</name>
</gene>
<reference evidence="2" key="1">
    <citation type="journal article" date="2019" name="Sci. Rep.">
        <title>Draft genome of Tanacetum cinerariifolium, the natural source of mosquito coil.</title>
        <authorList>
            <person name="Yamashiro T."/>
            <person name="Shiraishi A."/>
            <person name="Satake H."/>
            <person name="Nakayama K."/>
        </authorList>
    </citation>
    <scope>NUCLEOTIDE SEQUENCE</scope>
</reference>
<name>A0A699Q5C2_TANCI</name>
<protein>
    <submittedName>
        <fullName evidence="2">Uncharacterized protein</fullName>
    </submittedName>
</protein>
<accession>A0A699Q5C2</accession>